<accession>A0AAV4NPP8</accession>
<dbReference type="Proteomes" id="UP001054945">
    <property type="component" value="Unassembled WGS sequence"/>
</dbReference>
<keyword evidence="1" id="KW-0472">Membrane</keyword>
<sequence length="277" mass="32404">NTTEVTDLLNNWIFEVVLNGSFSVDSFFVLSGFLVAYLYFQQCSKNGGKIPWLYFYIHRYIRLTPVYMIVVAYFTTLHTYSNSGPQWPDDDVEAYCKAGWWWNLLYINNLQDKRYLCMNWSWYLSNDMQFYIISPLLLISLRRWPKIGYSLMGLIFAISFAAYFAITYEYDFDVTLESIAADGIMNAQRIMDKNVCYASSEYWAYCSLGFGFNFLEFWIIVLWCQQRLGSSIIIASDLKAHAHKDVEKLPAVRGKITLNIQDKIAIIVNVHFKNRCI</sequence>
<feature type="transmembrane region" description="Helical" evidence="1">
    <location>
        <begin position="60"/>
        <end position="80"/>
    </location>
</feature>
<evidence type="ECO:0000256" key="1">
    <source>
        <dbReference type="SAM" id="Phobius"/>
    </source>
</evidence>
<dbReference type="AlphaFoldDB" id="A0AAV4NPP8"/>
<keyword evidence="4" id="KW-1185">Reference proteome</keyword>
<keyword evidence="1" id="KW-1133">Transmembrane helix</keyword>
<keyword evidence="1" id="KW-0812">Transmembrane</keyword>
<evidence type="ECO:0000313" key="4">
    <source>
        <dbReference type="Proteomes" id="UP001054945"/>
    </source>
</evidence>
<organism evidence="3 4">
    <name type="scientific">Caerostris extrusa</name>
    <name type="common">Bark spider</name>
    <name type="synonym">Caerostris bankana</name>
    <dbReference type="NCBI Taxonomy" id="172846"/>
    <lineage>
        <taxon>Eukaryota</taxon>
        <taxon>Metazoa</taxon>
        <taxon>Ecdysozoa</taxon>
        <taxon>Arthropoda</taxon>
        <taxon>Chelicerata</taxon>
        <taxon>Arachnida</taxon>
        <taxon>Araneae</taxon>
        <taxon>Araneomorphae</taxon>
        <taxon>Entelegynae</taxon>
        <taxon>Araneoidea</taxon>
        <taxon>Araneidae</taxon>
        <taxon>Caerostris</taxon>
    </lineage>
</organism>
<feature type="transmembrane region" description="Helical" evidence="1">
    <location>
        <begin position="202"/>
        <end position="224"/>
    </location>
</feature>
<feature type="domain" description="Acyltransferase 3" evidence="2">
    <location>
        <begin position="9"/>
        <end position="170"/>
    </location>
</feature>
<dbReference type="EMBL" id="BPLR01021126">
    <property type="protein sequence ID" value="GIX86280.1"/>
    <property type="molecule type" value="Genomic_DNA"/>
</dbReference>
<feature type="non-terminal residue" evidence="3">
    <location>
        <position position="1"/>
    </location>
</feature>
<proteinExistence type="predicted"/>
<comment type="caution">
    <text evidence="3">The sequence shown here is derived from an EMBL/GenBank/DDBJ whole genome shotgun (WGS) entry which is preliminary data.</text>
</comment>
<feature type="transmembrane region" description="Helical" evidence="1">
    <location>
        <begin position="147"/>
        <end position="166"/>
    </location>
</feature>
<name>A0AAV4NPP8_CAEEX</name>
<evidence type="ECO:0000313" key="3">
    <source>
        <dbReference type="EMBL" id="GIX86280.1"/>
    </source>
</evidence>
<protein>
    <submittedName>
        <fullName evidence="3">Nose resistant to fluoxetine protein 6</fullName>
    </submittedName>
</protein>
<dbReference type="GO" id="GO:0016747">
    <property type="term" value="F:acyltransferase activity, transferring groups other than amino-acyl groups"/>
    <property type="evidence" value="ECO:0007669"/>
    <property type="project" value="InterPro"/>
</dbReference>
<dbReference type="InterPro" id="IPR052728">
    <property type="entry name" value="O2_lipid_transport_reg"/>
</dbReference>
<feature type="transmembrane region" description="Helical" evidence="1">
    <location>
        <begin position="20"/>
        <end position="40"/>
    </location>
</feature>
<dbReference type="Pfam" id="PF01757">
    <property type="entry name" value="Acyl_transf_3"/>
    <property type="match status" value="1"/>
</dbReference>
<dbReference type="PANTHER" id="PTHR11161:SF0">
    <property type="entry name" value="O-ACYLTRANSFERASE LIKE PROTEIN"/>
    <property type="match status" value="1"/>
</dbReference>
<reference evidence="3 4" key="1">
    <citation type="submission" date="2021-06" db="EMBL/GenBank/DDBJ databases">
        <title>Caerostris extrusa draft genome.</title>
        <authorList>
            <person name="Kono N."/>
            <person name="Arakawa K."/>
        </authorList>
    </citation>
    <scope>NUCLEOTIDE SEQUENCE [LARGE SCALE GENOMIC DNA]</scope>
</reference>
<dbReference type="InterPro" id="IPR002656">
    <property type="entry name" value="Acyl_transf_3_dom"/>
</dbReference>
<gene>
    <name evidence="3" type="primary">nrf-6_15</name>
    <name evidence="3" type="ORF">CEXT_431111</name>
</gene>
<feature type="transmembrane region" description="Helical" evidence="1">
    <location>
        <begin position="120"/>
        <end position="140"/>
    </location>
</feature>
<dbReference type="PANTHER" id="PTHR11161">
    <property type="entry name" value="O-ACYLTRANSFERASE"/>
    <property type="match status" value="1"/>
</dbReference>
<evidence type="ECO:0000259" key="2">
    <source>
        <dbReference type="Pfam" id="PF01757"/>
    </source>
</evidence>